<dbReference type="RefSeq" id="WP_075767111.1">
    <property type="nucleotide sequence ID" value="NZ_MJIL01000092.1"/>
</dbReference>
<evidence type="ECO:0000259" key="8">
    <source>
        <dbReference type="Pfam" id="PF02803"/>
    </source>
</evidence>
<feature type="domain" description="Thiolase N-terminal" evidence="7">
    <location>
        <begin position="5"/>
        <end position="262"/>
    </location>
</feature>
<organism evidence="9 10">
    <name type="scientific">Photobacterium proteolyticum</name>
    <dbReference type="NCBI Taxonomy" id="1903952"/>
    <lineage>
        <taxon>Bacteria</taxon>
        <taxon>Pseudomonadati</taxon>
        <taxon>Pseudomonadota</taxon>
        <taxon>Gammaproteobacteria</taxon>
        <taxon>Vibrionales</taxon>
        <taxon>Vibrionaceae</taxon>
        <taxon>Photobacterium</taxon>
    </lineage>
</organism>
<evidence type="ECO:0000256" key="5">
    <source>
        <dbReference type="RuleBase" id="RU003557"/>
    </source>
</evidence>
<feature type="active site" description="Proton acceptor" evidence="4">
    <location>
        <position position="357"/>
    </location>
</feature>
<evidence type="ECO:0000256" key="2">
    <source>
        <dbReference type="ARBA" id="ARBA00022679"/>
    </source>
</evidence>
<evidence type="ECO:0000256" key="3">
    <source>
        <dbReference type="ARBA" id="ARBA00023315"/>
    </source>
</evidence>
<evidence type="ECO:0000256" key="4">
    <source>
        <dbReference type="PIRSR" id="PIRSR000429-1"/>
    </source>
</evidence>
<dbReference type="InterPro" id="IPR020615">
    <property type="entry name" value="Thiolase_acyl_enz_int_AS"/>
</dbReference>
<dbReference type="Pfam" id="PF02803">
    <property type="entry name" value="Thiolase_C"/>
    <property type="match status" value="1"/>
</dbReference>
<dbReference type="AlphaFoldDB" id="A0A1Q9GCP7"/>
<dbReference type="EMBL" id="MJIL01000092">
    <property type="protein sequence ID" value="OLQ72136.1"/>
    <property type="molecule type" value="Genomic_DNA"/>
</dbReference>
<dbReference type="PROSITE" id="PS00737">
    <property type="entry name" value="THIOLASE_2"/>
    <property type="match status" value="1"/>
</dbReference>
<keyword evidence="6" id="KW-0812">Transmembrane</keyword>
<accession>A0A1Q9GCP7</accession>
<dbReference type="STRING" id="1903952.BIT28_24205"/>
<evidence type="ECO:0000256" key="6">
    <source>
        <dbReference type="SAM" id="Phobius"/>
    </source>
</evidence>
<keyword evidence="2 5" id="KW-0808">Transferase</keyword>
<dbReference type="NCBIfam" id="TIGR01930">
    <property type="entry name" value="AcCoA-C-Actrans"/>
    <property type="match status" value="1"/>
</dbReference>
<dbReference type="InterPro" id="IPR020613">
    <property type="entry name" value="Thiolase_CS"/>
</dbReference>
<dbReference type="PROSITE" id="PS00099">
    <property type="entry name" value="THIOLASE_3"/>
    <property type="match status" value="1"/>
</dbReference>
<dbReference type="InterPro" id="IPR020617">
    <property type="entry name" value="Thiolase_C"/>
</dbReference>
<name>A0A1Q9GCP7_9GAMM</name>
<keyword evidence="6" id="KW-1133">Transmembrane helix</keyword>
<comment type="caution">
    <text evidence="9">The sequence shown here is derived from an EMBL/GenBank/DDBJ whole genome shotgun (WGS) entry which is preliminary data.</text>
</comment>
<keyword evidence="6" id="KW-0472">Membrane</keyword>
<dbReference type="InterPro" id="IPR020610">
    <property type="entry name" value="Thiolase_AS"/>
</dbReference>
<proteinExistence type="inferred from homology"/>
<reference evidence="9 10" key="1">
    <citation type="submission" date="2016-09" db="EMBL/GenBank/DDBJ databases">
        <title>Photobacterium proteolyticum sp. nov. a protease producing bacterium isolated from ocean sediments of Laizhou Bay.</title>
        <authorList>
            <person name="Li Y."/>
        </authorList>
    </citation>
    <scope>NUCLEOTIDE SEQUENCE [LARGE SCALE GENOMIC DNA]</scope>
    <source>
        <strain evidence="9 10">13-12</strain>
    </source>
</reference>
<feature type="active site" description="Acyl-thioester intermediate" evidence="4">
    <location>
        <position position="88"/>
    </location>
</feature>
<evidence type="ECO:0000313" key="9">
    <source>
        <dbReference type="EMBL" id="OLQ72136.1"/>
    </source>
</evidence>
<evidence type="ECO:0000259" key="7">
    <source>
        <dbReference type="Pfam" id="PF00108"/>
    </source>
</evidence>
<evidence type="ECO:0000313" key="10">
    <source>
        <dbReference type="Proteomes" id="UP000186905"/>
    </source>
</evidence>
<feature type="transmembrane region" description="Helical" evidence="6">
    <location>
        <begin position="379"/>
        <end position="398"/>
    </location>
</feature>
<comment type="similarity">
    <text evidence="1 5">Belongs to the thiolase-like superfamily. Thiolase family.</text>
</comment>
<evidence type="ECO:0000256" key="1">
    <source>
        <dbReference type="ARBA" id="ARBA00010982"/>
    </source>
</evidence>
<dbReference type="GO" id="GO:0044281">
    <property type="term" value="P:small molecule metabolic process"/>
    <property type="evidence" value="ECO:0007669"/>
    <property type="project" value="UniProtKB-ARBA"/>
</dbReference>
<dbReference type="SUPFAM" id="SSF53901">
    <property type="entry name" value="Thiolase-like"/>
    <property type="match status" value="2"/>
</dbReference>
<dbReference type="InterPro" id="IPR020616">
    <property type="entry name" value="Thiolase_N"/>
</dbReference>
<dbReference type="GO" id="GO:0003988">
    <property type="term" value="F:acetyl-CoA C-acyltransferase activity"/>
    <property type="evidence" value="ECO:0007669"/>
    <property type="project" value="UniProtKB-ARBA"/>
</dbReference>
<dbReference type="CDD" id="cd00751">
    <property type="entry name" value="thiolase"/>
    <property type="match status" value="1"/>
</dbReference>
<sequence length="404" mass="42382">MEPLYIIAAKRTPIGSFNGSLSPLSAPELGATAMRGALNQCQLDPSLIDEVIVGNVLSAGIGMGPGRQAAIAAGISETVPAYTLNMICGSGMKTVMDAASHIRAGDAEIVMACGMESMSQAPFVAPSKVRTGVRMGNLNLDDSIIKDGLTDVFNQYHMGITAENIATQLGISREQQDDFALASQQKAVAAQEAGFFRDEIEPVSVVSRRKQYMVELDEYPKANASKEGLQALRPAFKQDGSVTAGNASGINDGASALILASRAAVERYQLQPIAEVIEYGQAGVSPQVMGLGPVPAIANALQKANMSLSDIDCFELNEAFAAQALGVIKQLSEQHDASEAWITDRANLSGGAIALGHPLGASGNRILTTLLYQLERQNLQYGLAALCIGGGMGTAVIIKRCQQA</sequence>
<dbReference type="OrthoDB" id="8951704at2"/>
<feature type="domain" description="Thiolase C-terminal" evidence="8">
    <location>
        <begin position="271"/>
        <end position="400"/>
    </location>
</feature>
<dbReference type="PIRSF" id="PIRSF000429">
    <property type="entry name" value="Ac-CoA_Ac_transf"/>
    <property type="match status" value="1"/>
</dbReference>
<dbReference type="InterPro" id="IPR002155">
    <property type="entry name" value="Thiolase"/>
</dbReference>
<dbReference type="Proteomes" id="UP000186905">
    <property type="component" value="Unassembled WGS sequence"/>
</dbReference>
<dbReference type="InterPro" id="IPR016039">
    <property type="entry name" value="Thiolase-like"/>
</dbReference>
<dbReference type="Gene3D" id="3.40.47.10">
    <property type="match status" value="2"/>
</dbReference>
<dbReference type="Pfam" id="PF00108">
    <property type="entry name" value="Thiolase_N"/>
    <property type="match status" value="1"/>
</dbReference>
<keyword evidence="10" id="KW-1185">Reference proteome</keyword>
<protein>
    <submittedName>
        <fullName evidence="9">Acetyl-CoA acetyltransferase</fullName>
    </submittedName>
</protein>
<dbReference type="PROSITE" id="PS00098">
    <property type="entry name" value="THIOLASE_1"/>
    <property type="match status" value="1"/>
</dbReference>
<gene>
    <name evidence="9" type="ORF">BIT28_24205</name>
</gene>
<keyword evidence="3 5" id="KW-0012">Acyltransferase</keyword>
<feature type="active site" description="Proton acceptor" evidence="4">
    <location>
        <position position="387"/>
    </location>
</feature>
<dbReference type="FunFam" id="3.40.47.10:FF:000010">
    <property type="entry name" value="Acetyl-CoA acetyltransferase (Thiolase)"/>
    <property type="match status" value="1"/>
</dbReference>
<dbReference type="PANTHER" id="PTHR18919:SF164">
    <property type="entry name" value="ACETYL-COA ACETYLTRANSFERASE"/>
    <property type="match status" value="1"/>
</dbReference>
<dbReference type="PANTHER" id="PTHR18919">
    <property type="entry name" value="ACETYL-COA C-ACYLTRANSFERASE"/>
    <property type="match status" value="1"/>
</dbReference>